<organism evidence="2 3">
    <name type="scientific">Poseidonocella pacifica</name>
    <dbReference type="NCBI Taxonomy" id="871651"/>
    <lineage>
        <taxon>Bacteria</taxon>
        <taxon>Pseudomonadati</taxon>
        <taxon>Pseudomonadota</taxon>
        <taxon>Alphaproteobacteria</taxon>
        <taxon>Rhodobacterales</taxon>
        <taxon>Roseobacteraceae</taxon>
        <taxon>Poseidonocella</taxon>
    </lineage>
</organism>
<name>A0A1I0Y2H2_9RHOB</name>
<feature type="transmembrane region" description="Helical" evidence="1">
    <location>
        <begin position="81"/>
        <end position="101"/>
    </location>
</feature>
<dbReference type="AlphaFoldDB" id="A0A1I0Y2H2"/>
<evidence type="ECO:0000313" key="3">
    <source>
        <dbReference type="Proteomes" id="UP000198796"/>
    </source>
</evidence>
<accession>A0A1I0Y2H2</accession>
<keyword evidence="1" id="KW-0472">Membrane</keyword>
<evidence type="ECO:0000313" key="2">
    <source>
        <dbReference type="EMBL" id="SFB06810.1"/>
    </source>
</evidence>
<evidence type="ECO:0000256" key="1">
    <source>
        <dbReference type="SAM" id="Phobius"/>
    </source>
</evidence>
<dbReference type="Pfam" id="PF06197">
    <property type="entry name" value="DUF998"/>
    <property type="match status" value="1"/>
</dbReference>
<reference evidence="2 3" key="1">
    <citation type="submission" date="2016-10" db="EMBL/GenBank/DDBJ databases">
        <authorList>
            <person name="de Groot N.N."/>
        </authorList>
    </citation>
    <scope>NUCLEOTIDE SEQUENCE [LARGE SCALE GENOMIC DNA]</scope>
    <source>
        <strain evidence="2 3">DSM 29316</strain>
    </source>
</reference>
<dbReference type="EMBL" id="FOJU01000004">
    <property type="protein sequence ID" value="SFB06810.1"/>
    <property type="molecule type" value="Genomic_DNA"/>
</dbReference>
<feature type="transmembrane region" description="Helical" evidence="1">
    <location>
        <begin position="178"/>
        <end position="199"/>
    </location>
</feature>
<evidence type="ECO:0008006" key="4">
    <source>
        <dbReference type="Google" id="ProtNLM"/>
    </source>
</evidence>
<sequence>MRPYALIVLPVLSGVWLAGGVTLIGALTANYSHVSQFMSALGAEDAPYKDWTNYGVFIPTELLLLAFIAELKGYLSAPRRALMSLLLLSSYAILLLAAAFLPCDAGCRWDGANSAPSLSHVAHMTIATIAYPIAILGVLLLSFAVWQSRTLRSISLATALVGACFYAAIALWPDAQGLFQRALEAWIYAQMILIGRYVFAKPDAPNAG</sequence>
<keyword evidence="3" id="KW-1185">Reference proteome</keyword>
<protein>
    <recommendedName>
        <fullName evidence="4">DUF998 domain-containing protein</fullName>
    </recommendedName>
</protein>
<dbReference type="Proteomes" id="UP000198796">
    <property type="component" value="Unassembled WGS sequence"/>
</dbReference>
<dbReference type="InterPro" id="IPR009339">
    <property type="entry name" value="DUF998"/>
</dbReference>
<proteinExistence type="predicted"/>
<feature type="transmembrane region" description="Helical" evidence="1">
    <location>
        <begin position="153"/>
        <end position="172"/>
    </location>
</feature>
<feature type="transmembrane region" description="Helical" evidence="1">
    <location>
        <begin position="7"/>
        <end position="31"/>
    </location>
</feature>
<feature type="transmembrane region" description="Helical" evidence="1">
    <location>
        <begin position="51"/>
        <end position="69"/>
    </location>
</feature>
<dbReference type="OrthoDB" id="679392at2"/>
<keyword evidence="1" id="KW-0812">Transmembrane</keyword>
<feature type="transmembrane region" description="Helical" evidence="1">
    <location>
        <begin position="121"/>
        <end position="146"/>
    </location>
</feature>
<keyword evidence="1" id="KW-1133">Transmembrane helix</keyword>
<gene>
    <name evidence="2" type="ORF">SAMN05421688_2708</name>
</gene>